<dbReference type="PANTHER" id="PTHR43712">
    <property type="entry name" value="PUTATIVE (AFU_ORTHOLOGUE AFUA_4G14580)-RELATED"/>
    <property type="match status" value="1"/>
</dbReference>
<dbReference type="GO" id="GO:0008168">
    <property type="term" value="F:methyltransferase activity"/>
    <property type="evidence" value="ECO:0007669"/>
    <property type="project" value="UniProtKB-KW"/>
</dbReference>
<evidence type="ECO:0000259" key="5">
    <source>
        <dbReference type="Pfam" id="PF08100"/>
    </source>
</evidence>
<dbReference type="EMBL" id="JBHUCM010000001">
    <property type="protein sequence ID" value="MFD1535519.1"/>
    <property type="molecule type" value="Genomic_DNA"/>
</dbReference>
<dbReference type="GO" id="GO:0032259">
    <property type="term" value="P:methylation"/>
    <property type="evidence" value="ECO:0007669"/>
    <property type="project" value="UniProtKB-KW"/>
</dbReference>
<protein>
    <submittedName>
        <fullName evidence="6">Methyltransferase</fullName>
    </submittedName>
</protein>
<gene>
    <name evidence="6" type="ORF">ACFSJ0_00655</name>
</gene>
<evidence type="ECO:0000259" key="4">
    <source>
        <dbReference type="Pfam" id="PF00891"/>
    </source>
</evidence>
<keyword evidence="7" id="KW-1185">Reference proteome</keyword>
<dbReference type="Pfam" id="PF00891">
    <property type="entry name" value="Methyltransf_2"/>
    <property type="match status" value="1"/>
</dbReference>
<dbReference type="Proteomes" id="UP001597097">
    <property type="component" value="Unassembled WGS sequence"/>
</dbReference>
<name>A0ABW4FYB2_9ACTN</name>
<sequence>MQLGPESDTVAGPADAANLPPHRRLLLFFQGKRVSQMIYALTVLGVADHLARGPMTAAELAEAVGADAGALYRVLRCTASVGVFSQQPDGRFALTPMADALRTDSAVSQRDVVLFDGHEAMWRPLGEILHTLRTGEPAVTLALAGQQADDAPRRWHKARFDRVADEALVAGFDFARFRKITQIGGGSPLPGLAPGHVRAVSEVPEVPDGSEAYLLRHPVHEWDDDRVRETLGRIRQAVGGETRLLLCAFVLSGPNAWDTGKFADVDIMLTGGGRHRDLAEWRRLVGSAGFELVDPPRTGSWAVLECRLVY</sequence>
<dbReference type="InterPro" id="IPR012967">
    <property type="entry name" value="COMT_dimerisation"/>
</dbReference>
<evidence type="ECO:0000256" key="2">
    <source>
        <dbReference type="ARBA" id="ARBA00022679"/>
    </source>
</evidence>
<accession>A0ABW4FYB2</accession>
<evidence type="ECO:0000313" key="6">
    <source>
        <dbReference type="EMBL" id="MFD1535519.1"/>
    </source>
</evidence>
<proteinExistence type="predicted"/>
<reference evidence="7" key="1">
    <citation type="journal article" date="2019" name="Int. J. Syst. Evol. Microbiol.">
        <title>The Global Catalogue of Microorganisms (GCM) 10K type strain sequencing project: providing services to taxonomists for standard genome sequencing and annotation.</title>
        <authorList>
            <consortium name="The Broad Institute Genomics Platform"/>
            <consortium name="The Broad Institute Genome Sequencing Center for Infectious Disease"/>
            <person name="Wu L."/>
            <person name="Ma J."/>
        </authorList>
    </citation>
    <scope>NUCLEOTIDE SEQUENCE [LARGE SCALE GENOMIC DNA]</scope>
    <source>
        <strain evidence="7">CGMCC 1.15399</strain>
    </source>
</reference>
<evidence type="ECO:0000256" key="3">
    <source>
        <dbReference type="ARBA" id="ARBA00022691"/>
    </source>
</evidence>
<dbReference type="InterPro" id="IPR016461">
    <property type="entry name" value="COMT-like"/>
</dbReference>
<organism evidence="6 7">
    <name type="scientific">Nonomuraea guangzhouensis</name>
    <dbReference type="NCBI Taxonomy" id="1291555"/>
    <lineage>
        <taxon>Bacteria</taxon>
        <taxon>Bacillati</taxon>
        <taxon>Actinomycetota</taxon>
        <taxon>Actinomycetes</taxon>
        <taxon>Streptosporangiales</taxon>
        <taxon>Streptosporangiaceae</taxon>
        <taxon>Nonomuraea</taxon>
    </lineage>
</organism>
<evidence type="ECO:0000313" key="7">
    <source>
        <dbReference type="Proteomes" id="UP001597097"/>
    </source>
</evidence>
<dbReference type="InterPro" id="IPR001077">
    <property type="entry name" value="COMT_C"/>
</dbReference>
<keyword evidence="1 6" id="KW-0489">Methyltransferase</keyword>
<keyword evidence="3" id="KW-0949">S-adenosyl-L-methionine</keyword>
<dbReference type="Pfam" id="PF08100">
    <property type="entry name" value="Dimerisation"/>
    <property type="match status" value="1"/>
</dbReference>
<evidence type="ECO:0000256" key="1">
    <source>
        <dbReference type="ARBA" id="ARBA00022603"/>
    </source>
</evidence>
<dbReference type="RefSeq" id="WP_219536745.1">
    <property type="nucleotide sequence ID" value="NZ_JAHKRM010000032.1"/>
</dbReference>
<feature type="domain" description="O-methyltransferase dimerisation" evidence="5">
    <location>
        <begin position="29"/>
        <end position="102"/>
    </location>
</feature>
<comment type="caution">
    <text evidence="6">The sequence shown here is derived from an EMBL/GenBank/DDBJ whole genome shotgun (WGS) entry which is preliminary data.</text>
</comment>
<dbReference type="PIRSF" id="PIRSF005739">
    <property type="entry name" value="O-mtase"/>
    <property type="match status" value="1"/>
</dbReference>
<feature type="domain" description="O-methyltransferase C-terminal" evidence="4">
    <location>
        <begin position="206"/>
        <end position="291"/>
    </location>
</feature>
<dbReference type="PANTHER" id="PTHR43712:SF2">
    <property type="entry name" value="O-METHYLTRANSFERASE CICE"/>
    <property type="match status" value="1"/>
</dbReference>
<keyword evidence="2" id="KW-0808">Transferase</keyword>